<dbReference type="PANTHER" id="PTHR19871">
    <property type="entry name" value="BETA TRANSDUCIN-RELATED PROTEIN"/>
    <property type="match status" value="1"/>
</dbReference>
<dbReference type="Pfam" id="PF25469">
    <property type="entry name" value="WHD_NWD1"/>
    <property type="match status" value="1"/>
</dbReference>
<evidence type="ECO:0000259" key="5">
    <source>
        <dbReference type="Pfam" id="PF25469"/>
    </source>
</evidence>
<dbReference type="PROSITE" id="PS00678">
    <property type="entry name" value="WD_REPEATS_1"/>
    <property type="match status" value="1"/>
</dbReference>
<keyword evidence="7" id="KW-1185">Reference proteome</keyword>
<keyword evidence="3" id="KW-0175">Coiled coil</keyword>
<organism evidence="6 7">
    <name type="scientific">Mya arenaria</name>
    <name type="common">Soft-shell clam</name>
    <dbReference type="NCBI Taxonomy" id="6604"/>
    <lineage>
        <taxon>Eukaryota</taxon>
        <taxon>Metazoa</taxon>
        <taxon>Spiralia</taxon>
        <taxon>Lophotrochozoa</taxon>
        <taxon>Mollusca</taxon>
        <taxon>Bivalvia</taxon>
        <taxon>Autobranchia</taxon>
        <taxon>Heteroconchia</taxon>
        <taxon>Euheterodonta</taxon>
        <taxon>Imparidentia</taxon>
        <taxon>Neoheterodontei</taxon>
        <taxon>Myida</taxon>
        <taxon>Myoidea</taxon>
        <taxon>Myidae</taxon>
        <taxon>Mya</taxon>
    </lineage>
</organism>
<dbReference type="InterPro" id="IPR057588">
    <property type="entry name" value="NWD1/2-like_WH"/>
</dbReference>
<dbReference type="Gene3D" id="3.40.50.300">
    <property type="entry name" value="P-loop containing nucleotide triphosphate hydrolases"/>
    <property type="match status" value="1"/>
</dbReference>
<dbReference type="Pfam" id="PF00400">
    <property type="entry name" value="WD40"/>
    <property type="match status" value="2"/>
</dbReference>
<keyword evidence="2" id="KW-0677">Repeat</keyword>
<evidence type="ECO:0000256" key="3">
    <source>
        <dbReference type="SAM" id="Coils"/>
    </source>
</evidence>
<reference evidence="6" key="1">
    <citation type="submission" date="2022-11" db="EMBL/GenBank/DDBJ databases">
        <title>Centuries of genome instability and evolution in soft-shell clam transmissible cancer (bioRxiv).</title>
        <authorList>
            <person name="Hart S.F.M."/>
            <person name="Yonemitsu M.A."/>
            <person name="Giersch R.M."/>
            <person name="Beal B.F."/>
            <person name="Arriagada G."/>
            <person name="Davis B.W."/>
            <person name="Ostrander E.A."/>
            <person name="Goff S.P."/>
            <person name="Metzger M.J."/>
        </authorList>
    </citation>
    <scope>NUCLEOTIDE SEQUENCE</scope>
    <source>
        <strain evidence="6">MELC-2E11</strain>
        <tissue evidence="6">Siphon/mantle</tissue>
    </source>
</reference>
<evidence type="ECO:0000259" key="4">
    <source>
        <dbReference type="Pfam" id="PF05729"/>
    </source>
</evidence>
<evidence type="ECO:0000313" key="7">
    <source>
        <dbReference type="Proteomes" id="UP001164746"/>
    </source>
</evidence>
<protein>
    <submittedName>
        <fullName evidence="6">NWD1-like protein</fullName>
    </submittedName>
</protein>
<dbReference type="InterPro" id="IPR027417">
    <property type="entry name" value="P-loop_NTPase"/>
</dbReference>
<name>A0ABY7FI75_MYAAR</name>
<feature type="domain" description="NACHT" evidence="4">
    <location>
        <begin position="319"/>
        <end position="488"/>
    </location>
</feature>
<accession>A0ABY7FI75</accession>
<dbReference type="SUPFAM" id="SSF50960">
    <property type="entry name" value="TolB, C-terminal domain"/>
    <property type="match status" value="1"/>
</dbReference>
<proteinExistence type="predicted"/>
<dbReference type="Proteomes" id="UP001164746">
    <property type="component" value="Chromosome 12"/>
</dbReference>
<dbReference type="EMBL" id="CP111023">
    <property type="protein sequence ID" value="WAR21880.1"/>
    <property type="molecule type" value="Genomic_DNA"/>
</dbReference>
<gene>
    <name evidence="6" type="ORF">MAR_015854</name>
</gene>
<dbReference type="SUPFAM" id="SSF50978">
    <property type="entry name" value="WD40 repeat-like"/>
    <property type="match status" value="1"/>
</dbReference>
<keyword evidence="1" id="KW-0853">WD repeat</keyword>
<dbReference type="InterPro" id="IPR015943">
    <property type="entry name" value="WD40/YVTN_repeat-like_dom_sf"/>
</dbReference>
<dbReference type="InterPro" id="IPR052752">
    <property type="entry name" value="NACHT-WD_repeat"/>
</dbReference>
<dbReference type="InterPro" id="IPR036322">
    <property type="entry name" value="WD40_repeat_dom_sf"/>
</dbReference>
<sequence length="1384" mass="156689">MEPDITERVFSGTLANLPELESTVVRVFLSSTFTDFQMERNWVMKHAVPILRKFCQERGLDFQTFLGDKYGFRPIPSEIEAAEFKLLKNMAMKLGHDTSLLLTWYKCDYNKEPTVYSLQPISSQFPHYFDMTPANATQRQNAQREWWSTVDKLTALLRQSATAVHKEGKLSEREKHKYFQSATMEKLIDFDLRESLSARHRTPLFEEVVHHLHFARSKCETFCGREDLIQKVREKAQEIFQVESGDGVEETNDDHDGVMDDFEEEQKQVKMEQDGLAASLAGMGTKYVAGDKFSDLESDPAFNPKVVQLKIQPHAEFCRPVIVVGKSGSGKTALMAKLAEVSQSWYASKNPVFMVRFLGTSTMSTAIREVLFGLCEQIWQVYKIQRPSGIDFDADYQYLTKYFAALLWKIDVMEKPLTIVLDSVDQLNQTDHAHMLNWLPQKLPKNVTFLISLVTDRTDCFRNLQQVFPFSERFIEMNKFQNDVASDVIIMMNKKYSRHLSKKQKNMILDQFAYCSQPLYLKLLVDMSLSWRSYTDVNQSLLGATIKEAINHLFDNLEKNHGEILVQRGIGYLCAAREGLSEMELEDLLSLDDEDTYIYHLPPDPEVIRLPPLLWKRIQYDIAEYVVERQSGGKKVIGWYHRQFSETARERYLHKGIRKMLHTSLAEYFQGIWSERCKPLQLIKGKKGNYPQNQRQVPAQPIKLSDHLYNTRKLSELSHHLVHSEQFETALNELFCDPDWLYAKCLTTTLTSLMEDLNIAQEACDQAIKRMKDEKEAFAKANGKEKEAKEVEDMIERNKKLLEGFRLVLSQLGPDYSGNPQVETLVQRCLTWCRSSPLPLMVPSRECVSKPDKRDPSRQCLYLREDLGQLYVVRQRSGGLSDQLCVFDLHDHGSCIAEETIGRYISGISFVGQNKYLLLDAYISSSGSQGVFSYDVKTEHLLFESSMAAPVGKAPDDHNGPYNAAAIFGKEALYYATCVWDKNDIVIFFAGYVGKPLDNAIVVNVLTGHNGHITDIVIPETLETIITASWDNTVKVWDLKTILENFTSELKKLEMVAVQTSLQLNGGDMMVELEDYVTKYLPANDEVKPQTTTLALNRSGESVYVGTESGKVQVYDIESAKPSLAIDTNIGAVMKMMLSRDGRFMIVAGSQDIHVVSSMFEIPIVVDLENEGGGSMIEPEKTDIMMTGAVSCAISPDDTLAAMSSTDGAVRIIDMSGNYLFRLQQKSSAVALVFSKDGASMLSAGYRTIYVWSIVDGSCKYKLARHLDFVNDMKFDETGQFLVTISRDKQVILWDFARAVSIATFQANCQVKAVDIATGGRCVAFIPEGIADLAILQPNKSLQDLLEGKVKQLNLGPQVEAMALTFTNQRKEKTGKASKSCVVM</sequence>
<feature type="domain" description="NWD1/2-like winged helix-turn-helix" evidence="5">
    <location>
        <begin position="545"/>
        <end position="654"/>
    </location>
</feature>
<dbReference type="Pfam" id="PF05729">
    <property type="entry name" value="NACHT"/>
    <property type="match status" value="1"/>
</dbReference>
<dbReference type="SUPFAM" id="SSF52540">
    <property type="entry name" value="P-loop containing nucleoside triphosphate hydrolases"/>
    <property type="match status" value="1"/>
</dbReference>
<dbReference type="PANTHER" id="PTHR19871:SF14">
    <property type="entry name" value="DUF4062 DOMAIN-CONTAINING PROTEIN"/>
    <property type="match status" value="1"/>
</dbReference>
<dbReference type="Gene3D" id="1.25.40.370">
    <property type="match status" value="1"/>
</dbReference>
<dbReference type="InterPro" id="IPR001680">
    <property type="entry name" value="WD40_rpt"/>
</dbReference>
<dbReference type="InterPro" id="IPR007111">
    <property type="entry name" value="NACHT_NTPase"/>
</dbReference>
<evidence type="ECO:0000256" key="2">
    <source>
        <dbReference type="ARBA" id="ARBA00022737"/>
    </source>
</evidence>
<evidence type="ECO:0000256" key="1">
    <source>
        <dbReference type="ARBA" id="ARBA00022574"/>
    </source>
</evidence>
<dbReference type="Gene3D" id="2.130.10.10">
    <property type="entry name" value="YVTN repeat-like/Quinoprotein amine dehydrogenase"/>
    <property type="match status" value="2"/>
</dbReference>
<evidence type="ECO:0000313" key="6">
    <source>
        <dbReference type="EMBL" id="WAR21880.1"/>
    </source>
</evidence>
<dbReference type="SMART" id="SM00320">
    <property type="entry name" value="WD40"/>
    <property type="match status" value="6"/>
</dbReference>
<feature type="coiled-coil region" evidence="3">
    <location>
        <begin position="750"/>
        <end position="801"/>
    </location>
</feature>
<dbReference type="InterPro" id="IPR019775">
    <property type="entry name" value="WD40_repeat_CS"/>
</dbReference>